<protein>
    <submittedName>
        <fullName evidence="2">DUF1990 family protein</fullName>
    </submittedName>
</protein>
<dbReference type="PIRSF" id="PIRSF010260">
    <property type="entry name" value="UCP010260"/>
    <property type="match status" value="1"/>
</dbReference>
<dbReference type="EMBL" id="JBHFAB010000025">
    <property type="protein sequence ID" value="MFC1420283.1"/>
    <property type="molecule type" value="Genomic_DNA"/>
</dbReference>
<comment type="caution">
    <text evidence="2">The sequence shown here is derived from an EMBL/GenBank/DDBJ whole genome shotgun (WGS) entry which is preliminary data.</text>
</comment>
<dbReference type="PANTHER" id="PTHR34202:SF1">
    <property type="entry name" value="UPF0548 PROTEIN"/>
    <property type="match status" value="1"/>
</dbReference>
<dbReference type="RefSeq" id="WP_380541223.1">
    <property type="nucleotide sequence ID" value="NZ_JBHFAB010000025.1"/>
</dbReference>
<dbReference type="InterPro" id="IPR018960">
    <property type="entry name" value="DUF1990"/>
</dbReference>
<dbReference type="Pfam" id="PF09348">
    <property type="entry name" value="DUF1990"/>
    <property type="match status" value="1"/>
</dbReference>
<dbReference type="InterPro" id="IPR014457">
    <property type="entry name" value="UCP010260"/>
</dbReference>
<dbReference type="PANTHER" id="PTHR34202">
    <property type="entry name" value="UPF0548 PROTEIN"/>
    <property type="match status" value="1"/>
</dbReference>
<dbReference type="Proteomes" id="UP001592531">
    <property type="component" value="Unassembled WGS sequence"/>
</dbReference>
<evidence type="ECO:0000313" key="3">
    <source>
        <dbReference type="Proteomes" id="UP001592531"/>
    </source>
</evidence>
<proteinExistence type="predicted"/>
<feature type="domain" description="DUF1990" evidence="1">
    <location>
        <begin position="5"/>
        <end position="160"/>
    </location>
</feature>
<evidence type="ECO:0000259" key="1">
    <source>
        <dbReference type="Pfam" id="PF09348"/>
    </source>
</evidence>
<keyword evidence="3" id="KW-1185">Reference proteome</keyword>
<gene>
    <name evidence="2" type="ORF">ACEZDE_27100</name>
</gene>
<name>A0ABV6W3C4_9ACTN</name>
<accession>A0ABV6W3C4</accession>
<evidence type="ECO:0000313" key="2">
    <source>
        <dbReference type="EMBL" id="MFC1420283.1"/>
    </source>
</evidence>
<sequence length="168" mass="18105">MSGFSYPETGATRADGPLPEGYAHLYYRTRLGQGPAVFAAAGDAVLSWRMHRAVGVRPAADADRAAPGVRVRVLLGVGRLALSAPCEVVWAVDGEVEAGFGYGTLAGHPECGEEGFLVQREGDAVWFTVTAFSRPARWYTRAGGPLVPLFQQLYARRCGRVLRRLARA</sequence>
<organism evidence="2 3">
    <name type="scientific">Streptacidiphilus cavernicola</name>
    <dbReference type="NCBI Taxonomy" id="3342716"/>
    <lineage>
        <taxon>Bacteria</taxon>
        <taxon>Bacillati</taxon>
        <taxon>Actinomycetota</taxon>
        <taxon>Actinomycetes</taxon>
        <taxon>Kitasatosporales</taxon>
        <taxon>Streptomycetaceae</taxon>
        <taxon>Streptacidiphilus</taxon>
    </lineage>
</organism>
<reference evidence="2 3" key="1">
    <citation type="submission" date="2024-09" db="EMBL/GenBank/DDBJ databases">
        <authorList>
            <person name="Lee S.D."/>
        </authorList>
    </citation>
    <scope>NUCLEOTIDE SEQUENCE [LARGE SCALE GENOMIC DNA]</scope>
    <source>
        <strain evidence="2 3">N8-3</strain>
    </source>
</reference>